<name>A0ABQ3APB7_9GAMM</name>
<proteinExistence type="predicted"/>
<gene>
    <name evidence="1" type="ORF">GCM10011613_01170</name>
</gene>
<comment type="caution">
    <text evidence="1">The sequence shown here is derived from an EMBL/GenBank/DDBJ whole genome shotgun (WGS) entry which is preliminary data.</text>
</comment>
<evidence type="ECO:0000313" key="2">
    <source>
        <dbReference type="Proteomes" id="UP000619761"/>
    </source>
</evidence>
<evidence type="ECO:0000313" key="1">
    <source>
        <dbReference type="EMBL" id="GGY61536.1"/>
    </source>
</evidence>
<sequence length="104" mass="11817">MKHQNNDLLNQNINLRLTSYDFNLIAAEAEERGMGKADVLRAAWREHLNQREISSLLAGLEQRLTKKIFEILTAVAGLDDGERLLAIKKYKTRMNEGSTDESTT</sequence>
<keyword evidence="2" id="KW-1185">Reference proteome</keyword>
<evidence type="ECO:0008006" key="3">
    <source>
        <dbReference type="Google" id="ProtNLM"/>
    </source>
</evidence>
<reference evidence="2" key="1">
    <citation type="journal article" date="2019" name="Int. J. Syst. Evol. Microbiol.">
        <title>The Global Catalogue of Microorganisms (GCM) 10K type strain sequencing project: providing services to taxonomists for standard genome sequencing and annotation.</title>
        <authorList>
            <consortium name="The Broad Institute Genomics Platform"/>
            <consortium name="The Broad Institute Genome Sequencing Center for Infectious Disease"/>
            <person name="Wu L."/>
            <person name="Ma J."/>
        </authorList>
    </citation>
    <scope>NUCLEOTIDE SEQUENCE [LARGE SCALE GENOMIC DNA]</scope>
    <source>
        <strain evidence="2">KCTC 32239</strain>
    </source>
</reference>
<protein>
    <recommendedName>
        <fullName evidence="3">Ribbon-helix-helix protein CopG domain-containing protein</fullName>
    </recommendedName>
</protein>
<dbReference type="RefSeq" id="WP_189415063.1">
    <property type="nucleotide sequence ID" value="NZ_BMYZ01000001.1"/>
</dbReference>
<dbReference type="EMBL" id="BMYZ01000001">
    <property type="protein sequence ID" value="GGY61536.1"/>
    <property type="molecule type" value="Genomic_DNA"/>
</dbReference>
<organism evidence="1 2">
    <name type="scientific">Cellvibrio zantedeschiae</name>
    <dbReference type="NCBI Taxonomy" id="1237077"/>
    <lineage>
        <taxon>Bacteria</taxon>
        <taxon>Pseudomonadati</taxon>
        <taxon>Pseudomonadota</taxon>
        <taxon>Gammaproteobacteria</taxon>
        <taxon>Cellvibrionales</taxon>
        <taxon>Cellvibrionaceae</taxon>
        <taxon>Cellvibrio</taxon>
    </lineage>
</organism>
<accession>A0ABQ3APB7</accession>
<dbReference type="Proteomes" id="UP000619761">
    <property type="component" value="Unassembled WGS sequence"/>
</dbReference>